<accession>E5Y330</accession>
<dbReference type="Proteomes" id="UP000006034">
    <property type="component" value="Unassembled WGS sequence"/>
</dbReference>
<dbReference type="HOGENOM" id="CLU_1173636_0_0_7"/>
<evidence type="ECO:0000313" key="1">
    <source>
        <dbReference type="EMBL" id="EFV45562.2"/>
    </source>
</evidence>
<reference evidence="1 2" key="1">
    <citation type="submission" date="2010-10" db="EMBL/GenBank/DDBJ databases">
        <authorList>
            <consortium name="The Broad Institute Genome Sequencing Platform"/>
            <person name="Ward D."/>
            <person name="Earl A."/>
            <person name="Feldgarden M."/>
            <person name="Young S.K."/>
            <person name="Gargeya S."/>
            <person name="Zeng Q."/>
            <person name="Alvarado L."/>
            <person name="Berlin A."/>
            <person name="Bochicchio J."/>
            <person name="Chapman S.B."/>
            <person name="Chen Z."/>
            <person name="Freedman E."/>
            <person name="Gellesch M."/>
            <person name="Goldberg J."/>
            <person name="Griggs A."/>
            <person name="Gujja S."/>
            <person name="Heilman E."/>
            <person name="Heiman D."/>
            <person name="Howarth C."/>
            <person name="Mehta T."/>
            <person name="Neiman D."/>
            <person name="Pearson M."/>
            <person name="Roberts A."/>
            <person name="Saif S."/>
            <person name="Shea T."/>
            <person name="Shenoy N."/>
            <person name="Sisk P."/>
            <person name="Stolte C."/>
            <person name="Sykes S."/>
            <person name="White J."/>
            <person name="Yandava C."/>
            <person name="Allen-Vercoe E."/>
            <person name="Sibley C."/>
            <person name="Ambrose C.E."/>
            <person name="Strauss J."/>
            <person name="Daigneault M."/>
            <person name="Haas B."/>
            <person name="Nusbaum C."/>
            <person name="Birren B."/>
        </authorList>
    </citation>
    <scope>NUCLEOTIDE SEQUENCE [LARGE SCALE GENOMIC DNA]</scope>
    <source>
        <strain evidence="1 2">3_1_6</strain>
    </source>
</reference>
<dbReference type="AlphaFoldDB" id="E5Y330"/>
<name>E5Y330_BILW3</name>
<dbReference type="STRING" id="563192.HMPREF0179_00591"/>
<dbReference type="eggNOG" id="ENOG502ZZB4">
    <property type="taxonomic scope" value="Bacteria"/>
</dbReference>
<keyword evidence="2" id="KW-1185">Reference proteome</keyword>
<evidence type="ECO:0008006" key="3">
    <source>
        <dbReference type="Google" id="ProtNLM"/>
    </source>
</evidence>
<organism evidence="1 2">
    <name type="scientific">Bilophila wadsworthia (strain 3_1_6)</name>
    <dbReference type="NCBI Taxonomy" id="563192"/>
    <lineage>
        <taxon>Bacteria</taxon>
        <taxon>Pseudomonadati</taxon>
        <taxon>Thermodesulfobacteriota</taxon>
        <taxon>Desulfovibrionia</taxon>
        <taxon>Desulfovibrionales</taxon>
        <taxon>Desulfovibrionaceae</taxon>
        <taxon>Bilophila</taxon>
    </lineage>
</organism>
<dbReference type="OrthoDB" id="5465117at2"/>
<protein>
    <recommendedName>
        <fullName evidence="3">Initiator Rep protein domain-containing protein</fullName>
    </recommendedName>
</protein>
<sequence>MKDTEEGFVPIAPNLPEAPYVSGGVEAFPEPVRSAFPESGTGKFTYRGPLLPILRLMGHKRPGKNHYTRLVTGLTCLAHGTIELVVRERGQETFYDLTHIISNLRLRGKNDAERDISVTISPFFREMYVANRLTWIDVAKRFQIRGSIAKAMYRFCQSHRENPVFRGDIRTLALALNMDLRSPLKETRRQIRDAIAELAEKKVLEKTSILTKGNIVILNRTAEALPSRRRGRRKED</sequence>
<proteinExistence type="predicted"/>
<reference evidence="1 2" key="2">
    <citation type="submission" date="2013-04" db="EMBL/GenBank/DDBJ databases">
        <title>The Genome Sequence of Bilophila wadsworthia 3_1_6.</title>
        <authorList>
            <consortium name="The Broad Institute Genomics Platform"/>
            <person name="Earl A."/>
            <person name="Ward D."/>
            <person name="Feldgarden M."/>
            <person name="Gevers D."/>
            <person name="Sibley C."/>
            <person name="Strauss J."/>
            <person name="Allen-Vercoe E."/>
            <person name="Walker B."/>
            <person name="Young S."/>
            <person name="Zeng Q."/>
            <person name="Gargeya S."/>
            <person name="Fitzgerald M."/>
            <person name="Haas B."/>
            <person name="Abouelleil A."/>
            <person name="Allen A.W."/>
            <person name="Alvarado L."/>
            <person name="Arachchi H.M."/>
            <person name="Berlin A.M."/>
            <person name="Chapman S.B."/>
            <person name="Gainer-Dewar J."/>
            <person name="Goldberg J."/>
            <person name="Griggs A."/>
            <person name="Gujja S."/>
            <person name="Hansen M."/>
            <person name="Howarth C."/>
            <person name="Imamovic A."/>
            <person name="Ireland A."/>
            <person name="Larimer J."/>
            <person name="McCowan C."/>
            <person name="Murphy C."/>
            <person name="Pearson M."/>
            <person name="Poon T.W."/>
            <person name="Priest M."/>
            <person name="Roberts A."/>
            <person name="Saif S."/>
            <person name="Shea T."/>
            <person name="Sisk P."/>
            <person name="Sykes S."/>
            <person name="Wortman J."/>
            <person name="Nusbaum C."/>
            <person name="Birren B."/>
        </authorList>
    </citation>
    <scope>NUCLEOTIDE SEQUENCE [LARGE SCALE GENOMIC DNA]</scope>
    <source>
        <strain evidence="1 2">3_1_6</strain>
    </source>
</reference>
<dbReference type="EMBL" id="ADCP02000002">
    <property type="protein sequence ID" value="EFV45562.2"/>
    <property type="molecule type" value="Genomic_DNA"/>
</dbReference>
<gene>
    <name evidence="1" type="ORF">HMPREF0179_00591</name>
</gene>
<evidence type="ECO:0000313" key="2">
    <source>
        <dbReference type="Proteomes" id="UP000006034"/>
    </source>
</evidence>
<comment type="caution">
    <text evidence="1">The sequence shown here is derived from an EMBL/GenBank/DDBJ whole genome shotgun (WGS) entry which is preliminary data.</text>
</comment>